<evidence type="ECO:0000256" key="1">
    <source>
        <dbReference type="SAM" id="Phobius"/>
    </source>
</evidence>
<protein>
    <recommendedName>
        <fullName evidence="4">G-protein coupled receptors family 2 profile 2 domain-containing protein</fullName>
    </recommendedName>
</protein>
<feature type="non-terminal residue" evidence="2">
    <location>
        <position position="1"/>
    </location>
</feature>
<dbReference type="CDD" id="cd15039">
    <property type="entry name" value="7tmB3_Methuselah-like"/>
    <property type="match status" value="1"/>
</dbReference>
<dbReference type="PANTHER" id="PTHR45902">
    <property type="entry name" value="LATROPHILIN RECEPTOR-LIKE PROTEIN A"/>
    <property type="match status" value="1"/>
</dbReference>
<dbReference type="EMBL" id="JACVVK020000546">
    <property type="protein sequence ID" value="KAK7466763.1"/>
    <property type="molecule type" value="Genomic_DNA"/>
</dbReference>
<feature type="transmembrane region" description="Helical" evidence="1">
    <location>
        <begin position="566"/>
        <end position="586"/>
    </location>
</feature>
<feature type="transmembrane region" description="Helical" evidence="1">
    <location>
        <begin position="517"/>
        <end position="542"/>
    </location>
</feature>
<name>A0ABD0JAG1_9CAEN</name>
<dbReference type="PANTHER" id="PTHR45902:SF1">
    <property type="entry name" value="LATROPHILIN RECEPTOR-LIKE PROTEIN A"/>
    <property type="match status" value="1"/>
</dbReference>
<keyword evidence="3" id="KW-1185">Reference proteome</keyword>
<proteinExistence type="predicted"/>
<dbReference type="Proteomes" id="UP001519460">
    <property type="component" value="Unassembled WGS sequence"/>
</dbReference>
<evidence type="ECO:0000313" key="2">
    <source>
        <dbReference type="EMBL" id="KAK7466763.1"/>
    </source>
</evidence>
<evidence type="ECO:0008006" key="4">
    <source>
        <dbReference type="Google" id="ProtNLM"/>
    </source>
</evidence>
<dbReference type="Gene3D" id="1.20.1070.10">
    <property type="entry name" value="Rhodopsin 7-helix transmembrane proteins"/>
    <property type="match status" value="1"/>
</dbReference>
<organism evidence="2 3">
    <name type="scientific">Batillaria attramentaria</name>
    <dbReference type="NCBI Taxonomy" id="370345"/>
    <lineage>
        <taxon>Eukaryota</taxon>
        <taxon>Metazoa</taxon>
        <taxon>Spiralia</taxon>
        <taxon>Lophotrochozoa</taxon>
        <taxon>Mollusca</taxon>
        <taxon>Gastropoda</taxon>
        <taxon>Caenogastropoda</taxon>
        <taxon>Sorbeoconcha</taxon>
        <taxon>Cerithioidea</taxon>
        <taxon>Batillariidae</taxon>
        <taxon>Batillaria</taxon>
    </lineage>
</organism>
<dbReference type="InterPro" id="IPR053231">
    <property type="entry name" value="GPCR_LN-TM7"/>
</dbReference>
<gene>
    <name evidence="2" type="ORF">BaRGS_00037128</name>
</gene>
<keyword evidence="1" id="KW-1133">Transmembrane helix</keyword>
<reference evidence="2 3" key="1">
    <citation type="journal article" date="2023" name="Sci. Data">
        <title>Genome assembly of the Korean intertidal mud-creeper Batillaria attramentaria.</title>
        <authorList>
            <person name="Patra A.K."/>
            <person name="Ho P.T."/>
            <person name="Jun S."/>
            <person name="Lee S.J."/>
            <person name="Kim Y."/>
            <person name="Won Y.J."/>
        </authorList>
    </citation>
    <scope>NUCLEOTIDE SEQUENCE [LARGE SCALE GENOMIC DNA]</scope>
    <source>
        <strain evidence="2">Wonlab-2016</strain>
    </source>
</reference>
<keyword evidence="1" id="KW-0812">Transmembrane</keyword>
<keyword evidence="1" id="KW-0472">Membrane</keyword>
<comment type="caution">
    <text evidence="2">The sequence shown here is derived from an EMBL/GenBank/DDBJ whole genome shotgun (WGS) entry which is preliminary data.</text>
</comment>
<evidence type="ECO:0000313" key="3">
    <source>
        <dbReference type="Proteomes" id="UP001519460"/>
    </source>
</evidence>
<dbReference type="SUPFAM" id="SSF81321">
    <property type="entry name" value="Family A G protein-coupled receptor-like"/>
    <property type="match status" value="1"/>
</dbReference>
<feature type="transmembrane region" description="Helical" evidence="1">
    <location>
        <begin position="632"/>
        <end position="654"/>
    </location>
</feature>
<feature type="transmembrane region" description="Helical" evidence="1">
    <location>
        <begin position="607"/>
        <end position="626"/>
    </location>
</feature>
<sequence length="688" mass="75576">AYFTAAATPTCDVVFDNDGSGLTRKCSAISRPVISSCNQTGLWKQYDERVDQACAMFTSVVLRKYKNVFCALCNVAYGYSRLETTLGQKVGDEANPSIFGFYALLQFDGDDDDDVMSAPESAREDTTDDRCDPGSVRDPVNCQCREVLCGPGMHLKGGDCTEIYTRSNYFGLQACARFLFAYGTAVSRQQYGDFMGLLVAWLQSKLYVRRATGMPFVDCHDNTTLTVDVEMKVYSGQALALTDLAQTLIETLKTLAGTLEANAIVLSAQQCLSDRSQYEGSFSQDCPSQNLSLSLGVVSLAGHGLDIEYDDLGFLSLYNTSFCPHVNVTEQEFFKLTSMLTEINYTIDDVTFDYVMDSGQASYLVCADNLFQTFNNETCMVRKTTNSLPNHTSRNAIQTRGPDADWSPLGLTSTLCTCVSLLSLSAVIVSYMILSPLRAGAGLSTMAMAATLFVAQALHEFAIEQYEIQELCTVFAILIHFFWLASVMMMSVTTAHFFLAVVFPLRARTAFASRKVIWFSLAFALISSAALVGLTMLGNFFVHGDIGYPGDFICFIRRPRSRQLGFGLPLAIAVTFNLVLFLCTSVHIRRRPTLNSTCHERVSLSACFRLSVITGASWLSLFLLAIPGTRPWLEYACVVLVGLQGCMLAATLLATKRVMRLWQGCVQSVKTNGGSGSHRTRSTPPKRG</sequence>
<feature type="transmembrane region" description="Helical" evidence="1">
    <location>
        <begin position="478"/>
        <end position="505"/>
    </location>
</feature>
<accession>A0ABD0JAG1</accession>
<dbReference type="AlphaFoldDB" id="A0ABD0JAG1"/>